<dbReference type="GO" id="GO:0005886">
    <property type="term" value="C:plasma membrane"/>
    <property type="evidence" value="ECO:0007669"/>
    <property type="project" value="TreeGrafter"/>
</dbReference>
<sequence length="245" mass="27284">MLKIQNLSKKFGGVKAINACSFEIAKGEITALIGPNGSGKTTVFNLISGIIKQDFGKIFFNGKNITNFSVEQISNLGISRLFQQSRLFKNLTVRENLFLAIDNEDTKLWKNMFGLNKITKEKKEKVSEILKKCGISEIENKTANDLSFGQKRLVELARTILNPHQLLMLDEPVAGVNPKIRQDIIKLLLKLKKNGETILLIEHDMNFTLGLADDIIVMDAGKVIAVGKPNEIKNNKLVLEAYLGS</sequence>
<protein>
    <recommendedName>
        <fullName evidence="4">ABC transporter domain-containing protein</fullName>
    </recommendedName>
</protein>
<dbReference type="InterPro" id="IPR017871">
    <property type="entry name" value="ABC_transporter-like_CS"/>
</dbReference>
<organism evidence="5 6">
    <name type="scientific">Candidatus Nealsonbacteria bacterium CG02_land_8_20_14_3_00_37_10</name>
    <dbReference type="NCBI Taxonomy" id="1974699"/>
    <lineage>
        <taxon>Bacteria</taxon>
        <taxon>Candidatus Nealsoniibacteriota</taxon>
    </lineage>
</organism>
<dbReference type="Gene3D" id="3.40.50.300">
    <property type="entry name" value="P-loop containing nucleotide triphosphate hydrolases"/>
    <property type="match status" value="1"/>
</dbReference>
<dbReference type="Proteomes" id="UP000230864">
    <property type="component" value="Unassembled WGS sequence"/>
</dbReference>
<dbReference type="InterPro" id="IPR027417">
    <property type="entry name" value="P-loop_NTPase"/>
</dbReference>
<dbReference type="FunFam" id="3.40.50.300:FF:000421">
    <property type="entry name" value="Branched-chain amino acid ABC transporter ATP-binding protein"/>
    <property type="match status" value="1"/>
</dbReference>
<dbReference type="GO" id="GO:0005524">
    <property type="term" value="F:ATP binding"/>
    <property type="evidence" value="ECO:0007669"/>
    <property type="project" value="UniProtKB-KW"/>
</dbReference>
<dbReference type="EMBL" id="PETZ01000066">
    <property type="protein sequence ID" value="PIV44884.1"/>
    <property type="molecule type" value="Genomic_DNA"/>
</dbReference>
<dbReference type="InterPro" id="IPR032823">
    <property type="entry name" value="BCA_ABC_TP_C"/>
</dbReference>
<evidence type="ECO:0000256" key="1">
    <source>
        <dbReference type="ARBA" id="ARBA00022448"/>
    </source>
</evidence>
<dbReference type="InterPro" id="IPR051120">
    <property type="entry name" value="ABC_AA/LPS_Transport"/>
</dbReference>
<comment type="caution">
    <text evidence="5">The sequence shown here is derived from an EMBL/GenBank/DDBJ whole genome shotgun (WGS) entry which is preliminary data.</text>
</comment>
<dbReference type="Pfam" id="PF12399">
    <property type="entry name" value="BCA_ABC_TP_C"/>
    <property type="match status" value="1"/>
</dbReference>
<keyword evidence="3" id="KW-0067">ATP-binding</keyword>
<dbReference type="InterPro" id="IPR003593">
    <property type="entry name" value="AAA+_ATPase"/>
</dbReference>
<dbReference type="PROSITE" id="PS50893">
    <property type="entry name" value="ABC_TRANSPORTER_2"/>
    <property type="match status" value="1"/>
</dbReference>
<keyword evidence="1" id="KW-0813">Transport</keyword>
<dbReference type="PROSITE" id="PS00211">
    <property type="entry name" value="ABC_TRANSPORTER_1"/>
    <property type="match status" value="1"/>
</dbReference>
<dbReference type="SUPFAM" id="SSF52540">
    <property type="entry name" value="P-loop containing nucleoside triphosphate hydrolases"/>
    <property type="match status" value="1"/>
</dbReference>
<feature type="domain" description="ABC transporter" evidence="4">
    <location>
        <begin position="2"/>
        <end position="245"/>
    </location>
</feature>
<keyword evidence="2" id="KW-0547">Nucleotide-binding</keyword>
<evidence type="ECO:0000259" key="4">
    <source>
        <dbReference type="PROSITE" id="PS50893"/>
    </source>
</evidence>
<dbReference type="AlphaFoldDB" id="A0A2M7D8Z3"/>
<accession>A0A2M7D8Z3</accession>
<evidence type="ECO:0000313" key="6">
    <source>
        <dbReference type="Proteomes" id="UP000230864"/>
    </source>
</evidence>
<evidence type="ECO:0000256" key="2">
    <source>
        <dbReference type="ARBA" id="ARBA00022741"/>
    </source>
</evidence>
<proteinExistence type="predicted"/>
<dbReference type="GO" id="GO:0016887">
    <property type="term" value="F:ATP hydrolysis activity"/>
    <property type="evidence" value="ECO:0007669"/>
    <property type="project" value="InterPro"/>
</dbReference>
<dbReference type="PANTHER" id="PTHR45772">
    <property type="entry name" value="CONSERVED COMPONENT OF ABC TRANSPORTER FOR NATURAL AMINO ACIDS-RELATED"/>
    <property type="match status" value="1"/>
</dbReference>
<reference evidence="6" key="1">
    <citation type="submission" date="2017-09" db="EMBL/GenBank/DDBJ databases">
        <title>Depth-based differentiation of microbial function through sediment-hosted aquifers and enrichment of novel symbionts in the deep terrestrial subsurface.</title>
        <authorList>
            <person name="Probst A.J."/>
            <person name="Ladd B."/>
            <person name="Jarett J.K."/>
            <person name="Geller-Mcgrath D.E."/>
            <person name="Sieber C.M.K."/>
            <person name="Emerson J.B."/>
            <person name="Anantharaman K."/>
            <person name="Thomas B.C."/>
            <person name="Malmstrom R."/>
            <person name="Stieglmeier M."/>
            <person name="Klingl A."/>
            <person name="Woyke T."/>
            <person name="Ryan C.M."/>
            <person name="Banfield J.F."/>
        </authorList>
    </citation>
    <scope>NUCLEOTIDE SEQUENCE [LARGE SCALE GENOMIC DNA]</scope>
</reference>
<dbReference type="Pfam" id="PF00005">
    <property type="entry name" value="ABC_tran"/>
    <property type="match status" value="1"/>
</dbReference>
<dbReference type="InterPro" id="IPR003439">
    <property type="entry name" value="ABC_transporter-like_ATP-bd"/>
</dbReference>
<dbReference type="SMART" id="SM00382">
    <property type="entry name" value="AAA"/>
    <property type="match status" value="1"/>
</dbReference>
<name>A0A2M7D8Z3_9BACT</name>
<evidence type="ECO:0000313" key="5">
    <source>
        <dbReference type="EMBL" id="PIV44884.1"/>
    </source>
</evidence>
<dbReference type="CDD" id="cd03219">
    <property type="entry name" value="ABC_Mj1267_LivG_branched"/>
    <property type="match status" value="1"/>
</dbReference>
<gene>
    <name evidence="5" type="ORF">COS25_02840</name>
</gene>
<evidence type="ECO:0000256" key="3">
    <source>
        <dbReference type="ARBA" id="ARBA00022840"/>
    </source>
</evidence>